<evidence type="ECO:0000256" key="1">
    <source>
        <dbReference type="SAM" id="Phobius"/>
    </source>
</evidence>
<sequence length="53" mass="5775">MPLLEFVPFLTNVPMTIVAIFGLGLLVRNGFLMALGFAANLAVAYLTYRLLTS</sequence>
<protein>
    <submittedName>
        <fullName evidence="2">Exopolysaccharide biosynthesis protein</fullName>
    </submittedName>
</protein>
<reference evidence="2 3" key="1">
    <citation type="submission" date="2023-03" db="EMBL/GenBank/DDBJ databases">
        <authorList>
            <person name="Menendez E."/>
            <person name="Kaur S."/>
            <person name="Flores-Felix J.D."/>
            <person name="diCenzo G.C."/>
            <person name="Peix A."/>
            <person name="Velazquez E."/>
        </authorList>
    </citation>
    <scope>NUCLEOTIDE SEQUENCE [LARGE SCALE GENOMIC DNA]</scope>
    <source>
        <strain evidence="2 3">CCBAU 71714</strain>
        <plasmid evidence="2 3">pSkuCCBAU71714b</plasmid>
    </source>
</reference>
<gene>
    <name evidence="2" type="ORF">PZL22_000262</name>
</gene>
<dbReference type="InterPro" id="IPR010331">
    <property type="entry name" value="ExoD"/>
</dbReference>
<dbReference type="Proteomes" id="UP001233264">
    <property type="component" value="Plasmid pSkuCCBAU71714b"/>
</dbReference>
<name>A0ABY8T4N2_9HYPH</name>
<keyword evidence="2" id="KW-0614">Plasmid</keyword>
<evidence type="ECO:0000313" key="2">
    <source>
        <dbReference type="EMBL" id="WHS92130.1"/>
    </source>
</evidence>
<keyword evidence="1" id="KW-0472">Membrane</keyword>
<keyword evidence="1" id="KW-1133">Transmembrane helix</keyword>
<proteinExistence type="predicted"/>
<keyword evidence="1" id="KW-0812">Transmembrane</keyword>
<feature type="transmembrane region" description="Helical" evidence="1">
    <location>
        <begin position="6"/>
        <end position="26"/>
    </location>
</feature>
<dbReference type="EMBL" id="CP120364">
    <property type="protein sequence ID" value="WHS92130.1"/>
    <property type="molecule type" value="Genomic_DNA"/>
</dbReference>
<geneLocation type="plasmid" evidence="2 3">
    <name>pSkuCCBAU71714b</name>
</geneLocation>
<organism evidence="2 3">
    <name type="scientific">Sinorhizobium kummerowiae</name>
    <dbReference type="NCBI Taxonomy" id="158892"/>
    <lineage>
        <taxon>Bacteria</taxon>
        <taxon>Pseudomonadati</taxon>
        <taxon>Pseudomonadota</taxon>
        <taxon>Alphaproteobacteria</taxon>
        <taxon>Hyphomicrobiales</taxon>
        <taxon>Rhizobiaceae</taxon>
        <taxon>Sinorhizobium/Ensifer group</taxon>
        <taxon>Sinorhizobium</taxon>
    </lineage>
</organism>
<dbReference type="RefSeq" id="WP_267902874.1">
    <property type="nucleotide sequence ID" value="NZ_CP120364.1"/>
</dbReference>
<accession>A0ABY8T4N2</accession>
<dbReference type="Pfam" id="PF06055">
    <property type="entry name" value="ExoD"/>
    <property type="match status" value="1"/>
</dbReference>
<evidence type="ECO:0000313" key="3">
    <source>
        <dbReference type="Proteomes" id="UP001233264"/>
    </source>
</evidence>
<keyword evidence="3" id="KW-1185">Reference proteome</keyword>
<feature type="transmembrane region" description="Helical" evidence="1">
    <location>
        <begin position="31"/>
        <end position="51"/>
    </location>
</feature>